<organism evidence="2 3">
    <name type="scientific">Enterococcus faecium</name>
    <name type="common">Streptococcus faecium</name>
    <dbReference type="NCBI Taxonomy" id="1352"/>
    <lineage>
        <taxon>Bacteria</taxon>
        <taxon>Bacillati</taxon>
        <taxon>Bacillota</taxon>
        <taxon>Bacilli</taxon>
        <taxon>Lactobacillales</taxon>
        <taxon>Enterococcaceae</taxon>
        <taxon>Enterococcus</taxon>
    </lineage>
</organism>
<evidence type="ECO:0000313" key="2">
    <source>
        <dbReference type="EMBL" id="OOL76445.1"/>
    </source>
</evidence>
<dbReference type="RefSeq" id="WP_224451317.1">
    <property type="nucleotide sequence ID" value="NZ_JAHHVE010000171.1"/>
</dbReference>
<evidence type="ECO:0000259" key="1">
    <source>
        <dbReference type="Pfam" id="PF13338"/>
    </source>
</evidence>
<dbReference type="Proteomes" id="UP000191171">
    <property type="component" value="Unassembled WGS sequence"/>
</dbReference>
<name>A0A1S8KA22_ENTFC</name>
<proteinExistence type="predicted"/>
<gene>
    <name evidence="2" type="ORF">B1P95_18165</name>
</gene>
<comment type="caution">
    <text evidence="2">The sequence shown here is derived from an EMBL/GenBank/DDBJ whole genome shotgun (WGS) entry which is preliminary data.</text>
</comment>
<feature type="non-terminal residue" evidence="2">
    <location>
        <position position="49"/>
    </location>
</feature>
<feature type="domain" description="AbiEi antitoxin N-terminal" evidence="1">
    <location>
        <begin position="3"/>
        <end position="49"/>
    </location>
</feature>
<dbReference type="AlphaFoldDB" id="A0A1S8KA22"/>
<dbReference type="InterPro" id="IPR025159">
    <property type="entry name" value="AbiEi_N"/>
</dbReference>
<evidence type="ECO:0000313" key="3">
    <source>
        <dbReference type="Proteomes" id="UP000191171"/>
    </source>
</evidence>
<dbReference type="Pfam" id="PF13338">
    <property type="entry name" value="AbiEi_4"/>
    <property type="match status" value="1"/>
</dbReference>
<protein>
    <submittedName>
        <fullName evidence="2">Abortive infection protein</fullName>
    </submittedName>
</protein>
<accession>A0A1S8KA22</accession>
<sequence length="49" mass="5581">MQDKLKELLAIRDGNLSMKEARKFGIAATTVQRLVNQGKLIKVDRGYYV</sequence>
<reference evidence="2 3" key="1">
    <citation type="submission" date="2017-02" db="EMBL/GenBank/DDBJ databases">
        <title>Clonality and virulence of isolates of VRE in Hematopoietic Stem Cell Transplanted (HSCT) patients.</title>
        <authorList>
            <person name="Marchi A.P."/>
            <person name="Martins R.C."/>
            <person name="Marie S.K."/>
            <person name="Levin A.S."/>
            <person name="Costa S.F."/>
        </authorList>
    </citation>
    <scope>NUCLEOTIDE SEQUENCE [LARGE SCALE GENOMIC DNA]</scope>
    <source>
        <strain evidence="2 3">LIM1759</strain>
    </source>
</reference>
<dbReference type="EMBL" id="MVGJ01000604">
    <property type="protein sequence ID" value="OOL76445.1"/>
    <property type="molecule type" value="Genomic_DNA"/>
</dbReference>